<accession>A0A2P2Q5P2</accession>
<keyword evidence="1" id="KW-0472">Membrane</keyword>
<protein>
    <submittedName>
        <fullName evidence="2">Uncharacterized protein</fullName>
    </submittedName>
</protein>
<keyword evidence="1" id="KW-0812">Transmembrane</keyword>
<reference evidence="2" key="1">
    <citation type="submission" date="2018-02" db="EMBL/GenBank/DDBJ databases">
        <title>Rhizophora mucronata_Transcriptome.</title>
        <authorList>
            <person name="Meera S.P."/>
            <person name="Sreeshan A."/>
            <person name="Augustine A."/>
        </authorList>
    </citation>
    <scope>NUCLEOTIDE SEQUENCE</scope>
    <source>
        <tissue evidence="2">Leaf</tissue>
    </source>
</reference>
<proteinExistence type="predicted"/>
<dbReference type="EMBL" id="GGEC01081823">
    <property type="protein sequence ID" value="MBX62307.1"/>
    <property type="molecule type" value="Transcribed_RNA"/>
</dbReference>
<dbReference type="AlphaFoldDB" id="A0A2P2Q5P2"/>
<evidence type="ECO:0000256" key="1">
    <source>
        <dbReference type="SAM" id="Phobius"/>
    </source>
</evidence>
<feature type="transmembrane region" description="Helical" evidence="1">
    <location>
        <begin position="7"/>
        <end position="29"/>
    </location>
</feature>
<keyword evidence="1" id="KW-1133">Transmembrane helix</keyword>
<organism evidence="2">
    <name type="scientific">Rhizophora mucronata</name>
    <name type="common">Asiatic mangrove</name>
    <dbReference type="NCBI Taxonomy" id="61149"/>
    <lineage>
        <taxon>Eukaryota</taxon>
        <taxon>Viridiplantae</taxon>
        <taxon>Streptophyta</taxon>
        <taxon>Embryophyta</taxon>
        <taxon>Tracheophyta</taxon>
        <taxon>Spermatophyta</taxon>
        <taxon>Magnoliopsida</taxon>
        <taxon>eudicotyledons</taxon>
        <taxon>Gunneridae</taxon>
        <taxon>Pentapetalae</taxon>
        <taxon>rosids</taxon>
        <taxon>fabids</taxon>
        <taxon>Malpighiales</taxon>
        <taxon>Rhizophoraceae</taxon>
        <taxon>Rhizophora</taxon>
    </lineage>
</organism>
<sequence length="48" mass="5653">MNVCKKCLLLFYDFNNCMFIFVGSFTSYYDYDLFSTSNKIPLPYPSNS</sequence>
<evidence type="ECO:0000313" key="2">
    <source>
        <dbReference type="EMBL" id="MBX62307.1"/>
    </source>
</evidence>
<name>A0A2P2Q5P2_RHIMU</name>